<feature type="compositionally biased region" description="Low complexity" evidence="2">
    <location>
        <begin position="568"/>
        <end position="597"/>
    </location>
</feature>
<feature type="compositionally biased region" description="Basic and acidic residues" evidence="2">
    <location>
        <begin position="440"/>
        <end position="449"/>
    </location>
</feature>
<evidence type="ECO:0000256" key="3">
    <source>
        <dbReference type="SAM" id="Phobius"/>
    </source>
</evidence>
<dbReference type="PANTHER" id="PTHR11102:SF160">
    <property type="entry name" value="ERAD-ASSOCIATED E3 UBIQUITIN-PROTEIN LIGASE COMPONENT HRD3"/>
    <property type="match status" value="1"/>
</dbReference>
<feature type="compositionally biased region" description="Low complexity" evidence="2">
    <location>
        <begin position="508"/>
        <end position="537"/>
    </location>
</feature>
<sequence>MEGLQSRAVPVAAPAGFRRPDATRTAPLSLSLGSYTRVTPDPSFRSACTDCHGCHSRLLAAASRGRPSNVSRGLALPRRSVARLPPKEAGDETANSDSPTSAAAVRASPGGFCVSRRAPFVHKRTRFGLPGEPRIQLQVEGIRASSHVLEPTPSAPSFFSMSHACTRHAFLVCSPPLALSNSRKRCSLAALLLALLCLRLLSCVRLTPSLSGHPRGSSIPRTSFSAAGRAACSTGSLSLASPHAPACAASSGLLLLASAQDVPDYGDEGEWVDDESFEEEDAEEFSDEDPDDDDLNAATHRVYHLEDRYYRAIPLADARQLLAGLRAHSWEPPLSAADWAEIEDEIGTQLELIDRRMFPQTFFESVTESEAFEPGALLTNLGGNEMTEEAARALEIEKTAEVLRAVIGRRLSKGPAAVGSSSSKSESSAAPADASSPKASRSEETEKAKQSSQTPASAPALSSAASLPKKRPSPSGGRASSGAAPNAAPEGAARRAASPEKIPRTEVAAKTPSGARAAAAPGQPAKASNAAAAAPEGALGGSGNRTDAARASQASPGAASSSGGGGEASSQTSAQTGAASGASSPAAASAEKQGEAAPKGVSQKGVELGADAALNLGGISFRPSDYIDLILRAAKPAKFRDDSLSRSRGRGKRTRVAGGTASAKPEAPLGSAETRGTGKGSSPASAGDSQPRMVRDFGELYLLLRGLMTYSRDDLQPVDLLPPPAADLFSPHPRETGSAASSSASGTPHSGGDGPEGAQEQEREISPNALLLALRQQLDGLSLEAVRKLRAEAKGACAFLSFFGIPDAEGKLQLPGGWPRDIALAMRCVVEGNRSRQLCGTCFLIDGLATALGFPPLLTGSDAWAVAQEPSVKSLFVLHRLPETYAPPDLRAESPTHSPNWNARPPPRAGETPSDATAAQLRLAGLRALRSNFDAPLIKYEMAGQMGDTLGKLAAAYYLRTGLGVPDYRYTQKQGIDQPQVPEELFAFARGGRVRMAQVSIERLPTSASGGCFAALKHVLSVGSEATEQLSFSVTPRYLVRGGLVPSAYQYVPKSSESLPLSKIDIASADEDAGAAAETTTASEEYAHLVQSLAEDGSPAGLAALGDLFFHGHEAGGIRRDVDRAAELWRSAAAMGDANAAMALAFLLLGDVNETARKAREEAEKEKRNQQVSASGSASPSPAAAVADNGAPTEHADAPPSATSSQATRADGEAGRGGLFSVFSWSFWGYGGLEEGAGPLLGSPDAAGNAQGEFGGAPGDSLQGTGGSAFGDFFRRFGFWASEEEPRQARTHSAKAPKEEVAESASAEKTPSGRPRHPAEPYLKQVITDGDGAAPHLARYLAYRLGVEGFTNSTLAGQSLQQAADLGDSNAQMLLANAHMSGVRPSSISAHPSSFFPNGTDVSVALTYYTKAAEQGRLEAIFNVGILTIHGAGERLPVSASAAAAGFSETHSAASPSSSTSVNPPDSASASSSNTSTAAAPALSSVGAAPRSLRQRCVDAFGLLQKVAFSHPAVGALHALASHAFAKGDETGALLASVLLSEIGHLAGHVNAAGLWPRVTRRRAELVARLQAALGLRQGEGGAEGGGKGPGGESSGGGSAEKASQACTRVASEAVPARGFLLPQHVYHDAPEESVFHTLRDGVAVASPASAFFPAEAVPHQAERGRPAAEAKNAAPSNAAANSCDLTIPENALEVHLHHLRVSEFLRCWAQPPGAHWLSGLVERFPFLRRSLTPRDALAEEEIAGDASLFDQEKEGSVCAFYFLRRAAVAGDTTSMLEVSRAYLDDATALESALEQVRFAFSTTPAASVLRALPVEARIQVLGKQASGSEPSAPAAAPFSGSMEGGAGVATPNKEGLGWFLMPLWVTKLFTDAAEADRRAAFLWRSAASKQKDGRGLLELGEALEYGEGVRRNRCEAYKIYWRLATDPQHAPASRAIGWLLLARATGTWLCRRIGGLGVPFLSGASSPVDRGADASGSGGVSSPSYGVPGTEELTAQRQEAGGDREEGAPAADDDDPSPIACIRELRSSEQAASGRQAYIWNRLLLVFFLLLLASLLGVLTAVHARRLTSGAAPTSAADRGDEASVPFFDLAASLGGDPTVSTSPVSGATESFTGPGLSESESGSEDASTLHRRSPQAGSLEDEGGSSDGSPQSHWTSTRTAELAHEGESRSASVEESQVKDSEGAGEVATREKPAGDGDRGAAELRRRVVRREGVTGSQ</sequence>
<feature type="compositionally biased region" description="Acidic residues" evidence="2">
    <location>
        <begin position="275"/>
        <end position="295"/>
    </location>
</feature>
<keyword evidence="3" id="KW-1133">Transmembrane helix</keyword>
<feature type="compositionally biased region" description="Low complexity" evidence="2">
    <location>
        <begin position="1452"/>
        <end position="1475"/>
    </location>
</feature>
<dbReference type="InterPro" id="IPR006597">
    <property type="entry name" value="Sel1-like"/>
</dbReference>
<dbReference type="SMART" id="SM00671">
    <property type="entry name" value="SEL1"/>
    <property type="match status" value="3"/>
</dbReference>
<accession>A0A2A9MPY0</accession>
<keyword evidence="5" id="KW-1185">Reference proteome</keyword>
<evidence type="ECO:0000313" key="5">
    <source>
        <dbReference type="Proteomes" id="UP000224006"/>
    </source>
</evidence>
<feature type="region of interest" description="Disordered" evidence="2">
    <location>
        <begin position="1158"/>
        <end position="1213"/>
    </location>
</feature>
<feature type="region of interest" description="Disordered" evidence="2">
    <location>
        <begin position="1578"/>
        <end position="1607"/>
    </location>
</feature>
<dbReference type="RefSeq" id="XP_029222475.1">
    <property type="nucleotide sequence ID" value="XM_029359562.1"/>
</dbReference>
<feature type="transmembrane region" description="Helical" evidence="3">
    <location>
        <begin position="2040"/>
        <end position="2063"/>
    </location>
</feature>
<comment type="similarity">
    <text evidence="1">Belongs to the sel-1 family.</text>
</comment>
<feature type="compositionally biased region" description="Gly residues" evidence="2">
    <location>
        <begin position="1253"/>
        <end position="1265"/>
    </location>
</feature>
<gene>
    <name evidence="4" type="ORF">BESB_008080</name>
</gene>
<feature type="region of interest" description="Disordered" evidence="2">
    <location>
        <begin position="722"/>
        <end position="763"/>
    </location>
</feature>
<feature type="region of interest" description="Disordered" evidence="2">
    <location>
        <begin position="2098"/>
        <end position="2220"/>
    </location>
</feature>
<feature type="region of interest" description="Disordered" evidence="2">
    <location>
        <begin position="638"/>
        <end position="691"/>
    </location>
</feature>
<protein>
    <submittedName>
        <fullName evidence="4">Sel1 repeat-containing protein</fullName>
    </submittedName>
</protein>
<keyword evidence="3" id="KW-0812">Transmembrane</keyword>
<dbReference type="VEuPathDB" id="ToxoDB:BESB_008080"/>
<dbReference type="Gene3D" id="1.25.40.10">
    <property type="entry name" value="Tetratricopeptide repeat domain"/>
    <property type="match status" value="3"/>
</dbReference>
<evidence type="ECO:0000313" key="4">
    <source>
        <dbReference type="EMBL" id="PFH38466.1"/>
    </source>
</evidence>
<feature type="compositionally biased region" description="Low complexity" evidence="2">
    <location>
        <begin position="1172"/>
        <end position="1187"/>
    </location>
</feature>
<feature type="region of interest" description="Disordered" evidence="2">
    <location>
        <begin position="1242"/>
        <end position="1265"/>
    </location>
</feature>
<evidence type="ECO:0000256" key="1">
    <source>
        <dbReference type="ARBA" id="ARBA00038101"/>
    </source>
</evidence>
<feature type="region of interest" description="Disordered" evidence="2">
    <location>
        <begin position="275"/>
        <end position="296"/>
    </location>
</feature>
<dbReference type="SUPFAM" id="SSF81901">
    <property type="entry name" value="HCP-like"/>
    <property type="match status" value="1"/>
</dbReference>
<dbReference type="InterPro" id="IPR050767">
    <property type="entry name" value="Sel1_AlgK"/>
</dbReference>
<feature type="compositionally biased region" description="Basic and acidic residues" evidence="2">
    <location>
        <begin position="1158"/>
        <end position="1169"/>
    </location>
</feature>
<feature type="region of interest" description="Disordered" evidence="2">
    <location>
        <begin position="65"/>
        <end position="106"/>
    </location>
</feature>
<feature type="region of interest" description="Disordered" evidence="2">
    <location>
        <begin position="413"/>
        <end position="603"/>
    </location>
</feature>
<feature type="region of interest" description="Disordered" evidence="2">
    <location>
        <begin position="1451"/>
        <end position="1475"/>
    </location>
</feature>
<feature type="compositionally biased region" description="Low complexity" evidence="2">
    <location>
        <begin position="450"/>
        <end position="496"/>
    </location>
</feature>
<feature type="compositionally biased region" description="Low complexity" evidence="2">
    <location>
        <begin position="413"/>
        <end position="439"/>
    </location>
</feature>
<comment type="caution">
    <text evidence="4">The sequence shown here is derived from an EMBL/GenBank/DDBJ whole genome shotgun (WGS) entry which is preliminary data.</text>
</comment>
<feature type="region of interest" description="Disordered" evidence="2">
    <location>
        <begin position="1284"/>
        <end position="1319"/>
    </location>
</feature>
<dbReference type="KEGG" id="bbes:BESB_008080"/>
<dbReference type="Proteomes" id="UP000224006">
    <property type="component" value="Chromosome I"/>
</dbReference>
<dbReference type="InterPro" id="IPR011990">
    <property type="entry name" value="TPR-like_helical_dom_sf"/>
</dbReference>
<dbReference type="PANTHER" id="PTHR11102">
    <property type="entry name" value="SEL-1-LIKE PROTEIN"/>
    <property type="match status" value="1"/>
</dbReference>
<feature type="compositionally biased region" description="Basic and acidic residues" evidence="2">
    <location>
        <begin position="2178"/>
        <end position="2220"/>
    </location>
</feature>
<feature type="region of interest" description="Disordered" evidence="2">
    <location>
        <begin position="1996"/>
        <end position="2019"/>
    </location>
</feature>
<dbReference type="EMBL" id="NWUJ01000001">
    <property type="protein sequence ID" value="PFH38466.1"/>
    <property type="molecule type" value="Genomic_DNA"/>
</dbReference>
<dbReference type="OrthoDB" id="272077at2759"/>
<proteinExistence type="inferred from homology"/>
<reference evidence="4 5" key="1">
    <citation type="submission" date="2017-09" db="EMBL/GenBank/DDBJ databases">
        <title>Genome sequencing of Besnoitia besnoiti strain Bb-Ger1.</title>
        <authorList>
            <person name="Schares G."/>
            <person name="Venepally P."/>
            <person name="Lorenzi H.A."/>
        </authorList>
    </citation>
    <scope>NUCLEOTIDE SEQUENCE [LARGE SCALE GENOMIC DNA]</scope>
    <source>
        <strain evidence="4 5">Bb-Ger1</strain>
    </source>
</reference>
<feature type="compositionally biased region" description="Polar residues" evidence="2">
    <location>
        <begin position="2152"/>
        <end position="2161"/>
    </location>
</feature>
<name>A0A2A9MPY0_BESBE</name>
<feature type="compositionally biased region" description="Polar residues" evidence="2">
    <location>
        <begin position="2100"/>
        <end position="2113"/>
    </location>
</feature>
<feature type="compositionally biased region" description="Low complexity" evidence="2">
    <location>
        <begin position="549"/>
        <end position="561"/>
    </location>
</feature>
<organism evidence="4 5">
    <name type="scientific">Besnoitia besnoiti</name>
    <name type="common">Apicomplexan protozoan</name>
    <dbReference type="NCBI Taxonomy" id="94643"/>
    <lineage>
        <taxon>Eukaryota</taxon>
        <taxon>Sar</taxon>
        <taxon>Alveolata</taxon>
        <taxon>Apicomplexa</taxon>
        <taxon>Conoidasida</taxon>
        <taxon>Coccidia</taxon>
        <taxon>Eucoccidiorida</taxon>
        <taxon>Eimeriorina</taxon>
        <taxon>Sarcocystidae</taxon>
        <taxon>Besnoitia</taxon>
    </lineage>
</organism>
<evidence type="ECO:0000256" key="2">
    <source>
        <dbReference type="SAM" id="MobiDB-lite"/>
    </source>
</evidence>
<feature type="region of interest" description="Disordered" evidence="2">
    <location>
        <begin position="887"/>
        <end position="916"/>
    </location>
</feature>
<keyword evidence="3" id="KW-0472">Membrane</keyword>
<dbReference type="GeneID" id="40305870"/>
<feature type="compositionally biased region" description="Gly residues" evidence="2">
    <location>
        <begin position="1578"/>
        <end position="1599"/>
    </location>
</feature>
<dbReference type="STRING" id="94643.A0A2A9MPY0"/>